<dbReference type="EMBL" id="JAVRJZ010000020">
    <property type="protein sequence ID" value="KAK2705863.1"/>
    <property type="molecule type" value="Genomic_DNA"/>
</dbReference>
<evidence type="ECO:0000313" key="3">
    <source>
        <dbReference type="Proteomes" id="UP001187531"/>
    </source>
</evidence>
<feature type="compositionally biased region" description="Basic and acidic residues" evidence="1">
    <location>
        <begin position="678"/>
        <end position="692"/>
    </location>
</feature>
<feature type="compositionally biased region" description="Polar residues" evidence="1">
    <location>
        <begin position="25"/>
        <end position="35"/>
    </location>
</feature>
<name>A0AA88H6T8_ARTSF</name>
<feature type="region of interest" description="Disordered" evidence="1">
    <location>
        <begin position="1"/>
        <end position="418"/>
    </location>
</feature>
<feature type="compositionally biased region" description="Low complexity" evidence="1">
    <location>
        <begin position="738"/>
        <end position="762"/>
    </location>
</feature>
<proteinExistence type="predicted"/>
<dbReference type="AlphaFoldDB" id="A0AA88H6T8"/>
<feature type="compositionally biased region" description="Polar residues" evidence="1">
    <location>
        <begin position="248"/>
        <end position="259"/>
    </location>
</feature>
<organism evidence="2 3">
    <name type="scientific">Artemia franciscana</name>
    <name type="common">Brine shrimp</name>
    <name type="synonym">Artemia sanfranciscana</name>
    <dbReference type="NCBI Taxonomy" id="6661"/>
    <lineage>
        <taxon>Eukaryota</taxon>
        <taxon>Metazoa</taxon>
        <taxon>Ecdysozoa</taxon>
        <taxon>Arthropoda</taxon>
        <taxon>Crustacea</taxon>
        <taxon>Branchiopoda</taxon>
        <taxon>Anostraca</taxon>
        <taxon>Artemiidae</taxon>
        <taxon>Artemia</taxon>
    </lineage>
</organism>
<feature type="compositionally biased region" description="Basic residues" evidence="1">
    <location>
        <begin position="620"/>
        <end position="658"/>
    </location>
</feature>
<evidence type="ECO:0000256" key="1">
    <source>
        <dbReference type="SAM" id="MobiDB-lite"/>
    </source>
</evidence>
<feature type="compositionally biased region" description="Basic and acidic residues" evidence="1">
    <location>
        <begin position="1009"/>
        <end position="1032"/>
    </location>
</feature>
<accession>A0AA88H6T8</accession>
<feature type="region of interest" description="Disordered" evidence="1">
    <location>
        <begin position="981"/>
        <end position="1032"/>
    </location>
</feature>
<keyword evidence="3" id="KW-1185">Reference proteome</keyword>
<feature type="region of interest" description="Disordered" evidence="1">
    <location>
        <begin position="595"/>
        <end position="793"/>
    </location>
</feature>
<feature type="compositionally biased region" description="Pro residues" evidence="1">
    <location>
        <begin position="603"/>
        <end position="616"/>
    </location>
</feature>
<sequence>MRSPRRGDRIRDPLQRRSGPRRPLSSKTRVISSRPQGDLGFRNSNRATFDQKHSRSPNRKMLPPKDRSRPAVEERPRSPGSPVKDLREKLISKKKDVDKDEGNMKPKRDEEIDAKRGTTLKRARNEKLQEEEGEEPVKRRSPVRVASPIDEPSVTSTVHNSELELDYEYESLNEEVDTPEHAISPERPKSPKVDRKELNQGFAVDKIEKTEPTVKPKPKKEDVPRKEKIDKGKRENRSDSRDGAADKGSSSPYKKNQIVSPGCSKPRRSTSPKSVLRKEPMNKHDIARNRVPRPFDRQHRGQELPPRPHGRFEGGRGSLDGDMRHPRFQRGYEAEKFPRGIIRSRTPSLSPLPKIVGKGLMRTKLPQPSLGRNRPGKQFIGGKHPRDRSPLRGPGPRRDHSPRQRQHFSPPPLPSLLDIKLNHMPRRMSPGRRTSPRRVSPGRRIIPERRFSPQMHRRVSPIRLSPPLRMSPERIRRMSGDAFGTFRDDRPEWREIRQRDLQRGRLPPVNHERFRDLSPRLEGRQFTPEWDRRRSPSRFDGPEQRFVEPIERYPDGSRMLPLHPSERRFVQTARITPESEWRGRYSSPRREFREVYTDQRSFSPPPVPRGFPPIPPITRGRSRSISPRHRKRSPPVKRIISKSPKRSRSPSRRLQRSKSRGERSLSRSGKVSKKKNAGVKEKKKNKDRDIKKSERKKSKEKKAPKKTLSSKVKPKKMKKKKDELKKKKKKVKKEESSSESSTSESGSLSDSESTATSETTSSSEEDEALKSKKKTKKADKKIVTPQKTAEDEALSVEKELEIEERPGSLIIDNPTEEVAESESEESISQVEHRELTLPVFFNRVGLETAVGSDVKISHLDVLTITRSCKENNLVHWREKESSTPLSDRFARYSRLNPVARPGILEEPIVLKVNMNAERSRRQAPLDTMPGKSSSSAPVIPAPVIPPNWEDPKVRLTYYTTLGFLPKNASYEDMRAYERQRVGNVPSESRLRSHSESEDEYSVNTSRGEGSYRKKDKRKSEGTAYEEKKKKYI</sequence>
<reference evidence="2" key="1">
    <citation type="submission" date="2023-07" db="EMBL/GenBank/DDBJ databases">
        <title>Chromosome-level genome assembly of Artemia franciscana.</title>
        <authorList>
            <person name="Jo E."/>
        </authorList>
    </citation>
    <scope>NUCLEOTIDE SEQUENCE</scope>
    <source>
        <tissue evidence="2">Whole body</tissue>
    </source>
</reference>
<comment type="caution">
    <text evidence="2">The sequence shown here is derived from an EMBL/GenBank/DDBJ whole genome shotgun (WGS) entry which is preliminary data.</text>
</comment>
<feature type="compositionally biased region" description="Basic and acidic residues" evidence="1">
    <location>
        <begin position="123"/>
        <end position="138"/>
    </location>
</feature>
<feature type="compositionally biased region" description="Basic and acidic residues" evidence="1">
    <location>
        <begin position="205"/>
        <end position="245"/>
    </location>
</feature>
<feature type="compositionally biased region" description="Acidic residues" evidence="1">
    <location>
        <begin position="163"/>
        <end position="177"/>
    </location>
</feature>
<feature type="compositionally biased region" description="Basic and acidic residues" evidence="1">
    <location>
        <begin position="276"/>
        <end position="302"/>
    </location>
</feature>
<feature type="compositionally biased region" description="Basic and acidic residues" evidence="1">
    <location>
        <begin position="84"/>
        <end position="116"/>
    </location>
</feature>
<evidence type="ECO:0000313" key="2">
    <source>
        <dbReference type="EMBL" id="KAK2705863.1"/>
    </source>
</evidence>
<feature type="compositionally biased region" description="Basic and acidic residues" evidence="1">
    <location>
        <begin position="178"/>
        <end position="198"/>
    </location>
</feature>
<dbReference type="Proteomes" id="UP001187531">
    <property type="component" value="Unassembled WGS sequence"/>
</dbReference>
<feature type="compositionally biased region" description="Basic and acidic residues" evidence="1">
    <location>
        <begin position="63"/>
        <end position="77"/>
    </location>
</feature>
<feature type="compositionally biased region" description="Basic and acidic residues" evidence="1">
    <location>
        <begin position="1"/>
        <end position="15"/>
    </location>
</feature>
<gene>
    <name evidence="2" type="ORF">QYM36_016019</name>
</gene>
<feature type="region of interest" description="Disordered" evidence="1">
    <location>
        <begin position="919"/>
        <end position="938"/>
    </location>
</feature>
<protein>
    <submittedName>
        <fullName evidence="2">Uncharacterized protein</fullName>
    </submittedName>
</protein>
<feature type="compositionally biased region" description="Basic residues" evidence="1">
    <location>
        <begin position="693"/>
        <end position="705"/>
    </location>
</feature>
<feature type="compositionally biased region" description="Basic and acidic residues" evidence="1">
    <location>
        <begin position="310"/>
        <end position="338"/>
    </location>
</feature>